<dbReference type="SUPFAM" id="SSF53335">
    <property type="entry name" value="S-adenosyl-L-methionine-dependent methyltransferases"/>
    <property type="match status" value="1"/>
</dbReference>
<evidence type="ECO:0000259" key="2">
    <source>
        <dbReference type="Pfam" id="PF08242"/>
    </source>
</evidence>
<dbReference type="CDD" id="cd02440">
    <property type="entry name" value="AdoMet_MTases"/>
    <property type="match status" value="1"/>
</dbReference>
<dbReference type="AlphaFoldDB" id="A0A917ZJT0"/>
<gene>
    <name evidence="3" type="ORF">GCM10012280_11260</name>
</gene>
<dbReference type="Proteomes" id="UP000641932">
    <property type="component" value="Unassembled WGS sequence"/>
</dbReference>
<dbReference type="EMBL" id="BMMS01000004">
    <property type="protein sequence ID" value="GGO83102.1"/>
    <property type="molecule type" value="Genomic_DNA"/>
</dbReference>
<name>A0A917ZJT0_9ACTN</name>
<sequence>MEITRGDCERDPMTDIAITALAHRDLDFNSPLSDVRAVGLIHSLRPLAGARILDLGCGWAELLLRLLEAEPTATGVGVDTHEAALERGRANAAARGLSDRVRLEAADAVATAANGTGGPVDVVTAIGVTHAWGGARHTLEAVRPLLRPGGRFLFGEGFWERPPTARASAGLKARPEDFLSLSELVDLAIGCGYRPLAVSVANADEWDSFESRWCGGLERWLLEHPADPAAGKVRAVADEHRDGWLGGYRGVLGFAYLTLAASTAPSAPSRWVHRGSTSGRALGAGNEASDSRRSWTADAPDDGGMETAYEIRAIGPEALEQLRVRDDAGRVPRPVRDDEGGSPLRCCLKRSLPGEAILPVAYAPLRRWAAATGADPGPYEEVGPVFIHPGPCSGPDGDGVPEQIRGERRVCRAYTADGRIKEGVLVDPGHPEAAGSIEEALAELFASPDTALAHVRAVEFGCFTYEARRREG</sequence>
<protein>
    <recommendedName>
        <fullName evidence="2">Methyltransferase type 12 domain-containing protein</fullName>
    </recommendedName>
</protein>
<feature type="region of interest" description="Disordered" evidence="1">
    <location>
        <begin position="268"/>
        <end position="303"/>
    </location>
</feature>
<dbReference type="InterPro" id="IPR029063">
    <property type="entry name" value="SAM-dependent_MTases_sf"/>
</dbReference>
<proteinExistence type="predicted"/>
<comment type="caution">
    <text evidence="3">The sequence shown here is derived from an EMBL/GenBank/DDBJ whole genome shotgun (WGS) entry which is preliminary data.</text>
</comment>
<reference evidence="3" key="1">
    <citation type="journal article" date="2014" name="Int. J. Syst. Evol. Microbiol.">
        <title>Complete genome sequence of Corynebacterium casei LMG S-19264T (=DSM 44701T), isolated from a smear-ripened cheese.</title>
        <authorList>
            <consortium name="US DOE Joint Genome Institute (JGI-PGF)"/>
            <person name="Walter F."/>
            <person name="Albersmeier A."/>
            <person name="Kalinowski J."/>
            <person name="Ruckert C."/>
        </authorList>
    </citation>
    <scope>NUCLEOTIDE SEQUENCE</scope>
    <source>
        <strain evidence="3">CGMCC 4.7201</strain>
    </source>
</reference>
<evidence type="ECO:0000313" key="4">
    <source>
        <dbReference type="Proteomes" id="UP000641932"/>
    </source>
</evidence>
<evidence type="ECO:0000313" key="3">
    <source>
        <dbReference type="EMBL" id="GGO83102.1"/>
    </source>
</evidence>
<reference evidence="3" key="2">
    <citation type="submission" date="2020-09" db="EMBL/GenBank/DDBJ databases">
        <authorList>
            <person name="Sun Q."/>
            <person name="Zhou Y."/>
        </authorList>
    </citation>
    <scope>NUCLEOTIDE SEQUENCE</scope>
    <source>
        <strain evidence="3">CGMCC 4.7201</strain>
    </source>
</reference>
<organism evidence="3 4">
    <name type="scientific">Wenjunlia tyrosinilytica</name>
    <dbReference type="NCBI Taxonomy" id="1544741"/>
    <lineage>
        <taxon>Bacteria</taxon>
        <taxon>Bacillati</taxon>
        <taxon>Actinomycetota</taxon>
        <taxon>Actinomycetes</taxon>
        <taxon>Kitasatosporales</taxon>
        <taxon>Streptomycetaceae</taxon>
        <taxon>Wenjunlia</taxon>
    </lineage>
</organism>
<evidence type="ECO:0000256" key="1">
    <source>
        <dbReference type="SAM" id="MobiDB-lite"/>
    </source>
</evidence>
<dbReference type="Pfam" id="PF08242">
    <property type="entry name" value="Methyltransf_12"/>
    <property type="match status" value="1"/>
</dbReference>
<dbReference type="InterPro" id="IPR009593">
    <property type="entry name" value="DUF1203"/>
</dbReference>
<accession>A0A917ZJT0</accession>
<keyword evidence="4" id="KW-1185">Reference proteome</keyword>
<feature type="domain" description="Methyltransferase type 12" evidence="2">
    <location>
        <begin position="53"/>
        <end position="152"/>
    </location>
</feature>
<dbReference type="Pfam" id="PF06718">
    <property type="entry name" value="DUF1203"/>
    <property type="match status" value="1"/>
</dbReference>
<dbReference type="InterPro" id="IPR013217">
    <property type="entry name" value="Methyltransf_12"/>
</dbReference>
<dbReference type="Gene3D" id="3.40.50.150">
    <property type="entry name" value="Vaccinia Virus protein VP39"/>
    <property type="match status" value="1"/>
</dbReference>